<organism evidence="9 10">
    <name type="scientific">Nanchangia anserum</name>
    <dbReference type="NCBI Taxonomy" id="2692125"/>
    <lineage>
        <taxon>Bacteria</taxon>
        <taxon>Bacillati</taxon>
        <taxon>Actinomycetota</taxon>
        <taxon>Actinomycetes</taxon>
        <taxon>Actinomycetales</taxon>
        <taxon>Actinomycetaceae</taxon>
        <taxon>Nanchangia</taxon>
    </lineage>
</organism>
<keyword evidence="7" id="KW-0067">ATP-binding</keyword>
<comment type="catalytic activity">
    <reaction evidence="8">
        <text>(R)-pantoate + beta-alanine + ATP = (R)-pantothenate + AMP + diphosphate + H(+)</text>
        <dbReference type="Rhea" id="RHEA:10912"/>
        <dbReference type="ChEBI" id="CHEBI:15378"/>
        <dbReference type="ChEBI" id="CHEBI:15980"/>
        <dbReference type="ChEBI" id="CHEBI:29032"/>
        <dbReference type="ChEBI" id="CHEBI:30616"/>
        <dbReference type="ChEBI" id="CHEBI:33019"/>
        <dbReference type="ChEBI" id="CHEBI:57966"/>
        <dbReference type="ChEBI" id="CHEBI:456215"/>
        <dbReference type="EC" id="6.3.2.1"/>
    </reaction>
</comment>
<keyword evidence="4 9" id="KW-0436">Ligase</keyword>
<evidence type="ECO:0000256" key="7">
    <source>
        <dbReference type="ARBA" id="ARBA00022840"/>
    </source>
</evidence>
<keyword evidence="10" id="KW-1185">Reference proteome</keyword>
<dbReference type="Proteomes" id="UP000627538">
    <property type="component" value="Unassembled WGS sequence"/>
</dbReference>
<dbReference type="PANTHER" id="PTHR21299:SF1">
    <property type="entry name" value="PANTOATE--BETA-ALANINE LIGASE"/>
    <property type="match status" value="1"/>
</dbReference>
<dbReference type="InterPro" id="IPR042176">
    <property type="entry name" value="Pantoate_ligase_C"/>
</dbReference>
<evidence type="ECO:0000313" key="9">
    <source>
        <dbReference type="EMBL" id="MBD3690026.1"/>
    </source>
</evidence>
<evidence type="ECO:0000313" key="10">
    <source>
        <dbReference type="Proteomes" id="UP000627538"/>
    </source>
</evidence>
<dbReference type="GO" id="GO:0005524">
    <property type="term" value="F:ATP binding"/>
    <property type="evidence" value="ECO:0007669"/>
    <property type="project" value="UniProtKB-KW"/>
</dbReference>
<gene>
    <name evidence="9" type="ORF">H8R10_07290</name>
</gene>
<dbReference type="InterPro" id="IPR003721">
    <property type="entry name" value="Pantoate_ligase"/>
</dbReference>
<dbReference type="AlphaFoldDB" id="A0A8I0GDK7"/>
<comment type="pathway">
    <text evidence="1">Cofactor biosynthesis; (R)-pantothenate biosynthesis; (R)-pantothenate from (R)-pantoate and beta-alanine: step 1/1.</text>
</comment>
<dbReference type="RefSeq" id="WP_191072129.1">
    <property type="nucleotide sequence ID" value="NZ_JACRUO010000002.1"/>
</dbReference>
<evidence type="ECO:0000256" key="5">
    <source>
        <dbReference type="ARBA" id="ARBA00022655"/>
    </source>
</evidence>
<dbReference type="SUPFAM" id="SSF52374">
    <property type="entry name" value="Nucleotidylyl transferase"/>
    <property type="match status" value="1"/>
</dbReference>
<evidence type="ECO:0000256" key="3">
    <source>
        <dbReference type="ARBA" id="ARBA00012219"/>
    </source>
</evidence>
<evidence type="ECO:0000256" key="1">
    <source>
        <dbReference type="ARBA" id="ARBA00004990"/>
    </source>
</evidence>
<dbReference type="EMBL" id="JACRUO010000002">
    <property type="protein sequence ID" value="MBD3690026.1"/>
    <property type="molecule type" value="Genomic_DNA"/>
</dbReference>
<dbReference type="Gene3D" id="3.30.1300.10">
    <property type="entry name" value="Pantoate-beta-alanine ligase, C-terminal domain"/>
    <property type="match status" value="1"/>
</dbReference>
<comment type="caution">
    <text evidence="9">The sequence shown here is derived from an EMBL/GenBank/DDBJ whole genome shotgun (WGS) entry which is preliminary data.</text>
</comment>
<sequence>MSEPEIQIIHERETLRETLAHRSGRVAMVLIQGPLHYRHLANIAEAARTCETIVAVALVSREQANYLAAPQALDRPVAAEAEHLERAGAAIYFVASVDDMFPYGAPMIAITSAQMEQLQRTSAYTDEYFAGVIHFYAKLINIARPSDIYVSQKDLQEVAALRQYVRDFDVDVEVHAVMLAREADGLAADPVNHELTEQQRTRALALSRALYRGVQVAASTGSAQAIVEATTAVLEEADGVDPIHVELLDPFTLSEASVERGTAVLLVVARVGSFTLSDNMLVVLRRS</sequence>
<name>A0A8I0GDK7_9ACTO</name>
<evidence type="ECO:0000256" key="4">
    <source>
        <dbReference type="ARBA" id="ARBA00022598"/>
    </source>
</evidence>
<dbReference type="InterPro" id="IPR014729">
    <property type="entry name" value="Rossmann-like_a/b/a_fold"/>
</dbReference>
<dbReference type="EC" id="6.3.2.1" evidence="3"/>
<evidence type="ECO:0000256" key="2">
    <source>
        <dbReference type="ARBA" id="ARBA00009256"/>
    </source>
</evidence>
<proteinExistence type="inferred from homology"/>
<keyword evidence="5" id="KW-0566">Pantothenate biosynthesis</keyword>
<evidence type="ECO:0000256" key="6">
    <source>
        <dbReference type="ARBA" id="ARBA00022741"/>
    </source>
</evidence>
<evidence type="ECO:0000256" key="8">
    <source>
        <dbReference type="ARBA" id="ARBA00048258"/>
    </source>
</evidence>
<keyword evidence="6" id="KW-0547">Nucleotide-binding</keyword>
<dbReference type="GO" id="GO:0005829">
    <property type="term" value="C:cytosol"/>
    <property type="evidence" value="ECO:0007669"/>
    <property type="project" value="TreeGrafter"/>
</dbReference>
<dbReference type="PANTHER" id="PTHR21299">
    <property type="entry name" value="CYTIDYLATE KINASE/PANTOATE-BETA-ALANINE LIGASE"/>
    <property type="match status" value="1"/>
</dbReference>
<dbReference type="GO" id="GO:0015940">
    <property type="term" value="P:pantothenate biosynthetic process"/>
    <property type="evidence" value="ECO:0007669"/>
    <property type="project" value="UniProtKB-UniPathway"/>
</dbReference>
<dbReference type="GO" id="GO:0004592">
    <property type="term" value="F:pantoate-beta-alanine ligase activity"/>
    <property type="evidence" value="ECO:0007669"/>
    <property type="project" value="UniProtKB-EC"/>
</dbReference>
<dbReference type="Gene3D" id="3.40.50.620">
    <property type="entry name" value="HUPs"/>
    <property type="match status" value="1"/>
</dbReference>
<comment type="similarity">
    <text evidence="2">Belongs to the pantothenate synthetase family.</text>
</comment>
<dbReference type="UniPathway" id="UPA00028">
    <property type="reaction ID" value="UER00005"/>
</dbReference>
<accession>A0A8I0GDK7</accession>
<dbReference type="Pfam" id="PF02569">
    <property type="entry name" value="Pantoate_ligase"/>
    <property type="match status" value="1"/>
</dbReference>
<protein>
    <recommendedName>
        <fullName evidence="3">pantoate--beta-alanine ligase (AMP-forming)</fullName>
        <ecNumber evidence="3">6.3.2.1</ecNumber>
    </recommendedName>
</protein>
<reference evidence="9 10" key="1">
    <citation type="submission" date="2020-08" db="EMBL/GenBank/DDBJ databases">
        <title>Winkia gen. nov., sp. nov., isolated from faeces of the Anser albifrons in China.</title>
        <authorList>
            <person name="Liu Q."/>
        </authorList>
    </citation>
    <scope>NUCLEOTIDE SEQUENCE [LARGE SCALE GENOMIC DNA]</scope>
    <source>
        <strain evidence="9 10">C62</strain>
    </source>
</reference>